<feature type="transmembrane region" description="Helical" evidence="7">
    <location>
        <begin position="351"/>
        <end position="370"/>
    </location>
</feature>
<dbReference type="AlphaFoldDB" id="A0AAJ1MJA1"/>
<evidence type="ECO:0000256" key="6">
    <source>
        <dbReference type="ARBA" id="ARBA00023136"/>
    </source>
</evidence>
<evidence type="ECO:0000256" key="5">
    <source>
        <dbReference type="ARBA" id="ARBA00022989"/>
    </source>
</evidence>
<dbReference type="PRINTS" id="PR01035">
    <property type="entry name" value="TCRTETA"/>
</dbReference>
<dbReference type="PROSITE" id="PS50850">
    <property type="entry name" value="MFS"/>
    <property type="match status" value="1"/>
</dbReference>
<dbReference type="GO" id="GO:0005886">
    <property type="term" value="C:plasma membrane"/>
    <property type="evidence" value="ECO:0007669"/>
    <property type="project" value="UniProtKB-SubCell"/>
</dbReference>
<evidence type="ECO:0000256" key="2">
    <source>
        <dbReference type="ARBA" id="ARBA00022448"/>
    </source>
</evidence>
<evidence type="ECO:0000256" key="4">
    <source>
        <dbReference type="ARBA" id="ARBA00022692"/>
    </source>
</evidence>
<dbReference type="EMBL" id="JAQQAL010000008">
    <property type="protein sequence ID" value="MDC7225661.1"/>
    <property type="molecule type" value="Genomic_DNA"/>
</dbReference>
<dbReference type="InterPro" id="IPR001958">
    <property type="entry name" value="Tet-R_TetA/multi-R_MdtG-like"/>
</dbReference>
<feature type="transmembrane region" description="Helical" evidence="7">
    <location>
        <begin position="382"/>
        <end position="401"/>
    </location>
</feature>
<dbReference type="PANTHER" id="PTHR43414:SF6">
    <property type="entry name" value="MULTIDRUG RESISTANCE PROTEIN MDTG"/>
    <property type="match status" value="1"/>
</dbReference>
<feature type="transmembrane region" description="Helical" evidence="7">
    <location>
        <begin position="318"/>
        <end position="339"/>
    </location>
</feature>
<comment type="subcellular location">
    <subcellularLocation>
        <location evidence="1">Cell membrane</location>
        <topology evidence="1">Multi-pass membrane protein</topology>
    </subcellularLocation>
</comment>
<accession>A0AAJ1MJA1</accession>
<sequence length="414" mass="44265">MEKWRRNLYTVWFTQFLSLLGFGFGLPFIPYYIQELGVTDPEALKLWTGWLTSSPALALAIMAPVWGLLADRLGKKLMLIRAMAGGTLVLAGLGFVNSAQGVLILRIVQGLFTGTVTSSAALVASGTPDKKLSYALGFVSSSTFIGWSLGPAVGGLVAEHFGYRPSFLIGSGIMFAGLLLVLLLIQEPTPEMAGRLSATPEKNYTEGRKTGKSETRGLKLLTPLLFLLFFLFFFIRLSRVLPTPFLPLLVQEMRGTIEGSARITGLISGGVALAAAVSGLTLARLGDRMDRLKLLSLLIGAGAFTSALIPAFSGFTIIVISQLLTYFFIGGVEPLLMSITSEQVNSESRGFLFGIQTAVGSAAWFFSPLIGSRISVAYGTPAIFALFPVLLGFTTILSIAVRRAAKHAVQAPPS</sequence>
<keyword evidence="2" id="KW-0813">Transport</keyword>
<gene>
    <name evidence="9" type="ORF">PQJ61_02725</name>
</gene>
<feature type="transmembrane region" description="Helical" evidence="7">
    <location>
        <begin position="166"/>
        <end position="185"/>
    </location>
</feature>
<feature type="transmembrane region" description="Helical" evidence="7">
    <location>
        <begin position="77"/>
        <end position="97"/>
    </location>
</feature>
<reference evidence="9 10" key="1">
    <citation type="submission" date="2022-12" db="EMBL/GenBank/DDBJ databases">
        <title>Metagenome assembled genome from gulf of manar.</title>
        <authorList>
            <person name="Kohli P."/>
            <person name="Pk S."/>
            <person name="Venkata Ramana C."/>
            <person name="Sasikala C."/>
        </authorList>
    </citation>
    <scope>NUCLEOTIDE SEQUENCE [LARGE SCALE GENOMIC DNA]</scope>
    <source>
        <strain evidence="9">JB008</strain>
    </source>
</reference>
<keyword evidence="3" id="KW-1003">Cell membrane</keyword>
<feature type="transmembrane region" description="Helical" evidence="7">
    <location>
        <begin position="294"/>
        <end position="312"/>
    </location>
</feature>
<feature type="transmembrane region" description="Helical" evidence="7">
    <location>
        <begin position="103"/>
        <end position="125"/>
    </location>
</feature>
<dbReference type="PANTHER" id="PTHR43414">
    <property type="entry name" value="MULTIDRUG RESISTANCE PROTEIN MDTG"/>
    <property type="match status" value="1"/>
</dbReference>
<feature type="transmembrane region" description="Helical" evidence="7">
    <location>
        <begin position="132"/>
        <end position="154"/>
    </location>
</feature>
<dbReference type="GO" id="GO:0022857">
    <property type="term" value="F:transmembrane transporter activity"/>
    <property type="evidence" value="ECO:0007669"/>
    <property type="project" value="InterPro"/>
</dbReference>
<dbReference type="Gene3D" id="1.20.1250.20">
    <property type="entry name" value="MFS general substrate transporter like domains"/>
    <property type="match status" value="1"/>
</dbReference>
<keyword evidence="4 7" id="KW-0812">Transmembrane</keyword>
<dbReference type="InterPro" id="IPR020846">
    <property type="entry name" value="MFS_dom"/>
</dbReference>
<evidence type="ECO:0000256" key="3">
    <source>
        <dbReference type="ARBA" id="ARBA00022475"/>
    </source>
</evidence>
<feature type="transmembrane region" description="Helical" evidence="7">
    <location>
        <begin position="53"/>
        <end position="70"/>
    </location>
</feature>
<name>A0AAJ1MJA1_9SPIO</name>
<protein>
    <submittedName>
        <fullName evidence="9">MFS transporter</fullName>
    </submittedName>
</protein>
<feature type="transmembrane region" description="Helical" evidence="7">
    <location>
        <begin position="12"/>
        <end position="33"/>
    </location>
</feature>
<evidence type="ECO:0000313" key="9">
    <source>
        <dbReference type="EMBL" id="MDC7225661.1"/>
    </source>
</evidence>
<dbReference type="Proteomes" id="UP001221217">
    <property type="component" value="Unassembled WGS sequence"/>
</dbReference>
<dbReference type="InterPro" id="IPR036259">
    <property type="entry name" value="MFS_trans_sf"/>
</dbReference>
<dbReference type="Pfam" id="PF07690">
    <property type="entry name" value="MFS_1"/>
    <property type="match status" value="1"/>
</dbReference>
<keyword evidence="5 7" id="KW-1133">Transmembrane helix</keyword>
<organism evidence="9 10">
    <name type="scientific">Candidatus Thalassospirochaeta sargassi</name>
    <dbReference type="NCBI Taxonomy" id="3119039"/>
    <lineage>
        <taxon>Bacteria</taxon>
        <taxon>Pseudomonadati</taxon>
        <taxon>Spirochaetota</taxon>
        <taxon>Spirochaetia</taxon>
        <taxon>Spirochaetales</taxon>
        <taxon>Spirochaetaceae</taxon>
        <taxon>Candidatus Thalassospirochaeta</taxon>
    </lineage>
</organism>
<dbReference type="InterPro" id="IPR011701">
    <property type="entry name" value="MFS"/>
</dbReference>
<feature type="domain" description="Major facilitator superfamily (MFS) profile" evidence="8">
    <location>
        <begin position="7"/>
        <end position="406"/>
    </location>
</feature>
<evidence type="ECO:0000256" key="1">
    <source>
        <dbReference type="ARBA" id="ARBA00004651"/>
    </source>
</evidence>
<evidence type="ECO:0000256" key="7">
    <source>
        <dbReference type="SAM" id="Phobius"/>
    </source>
</evidence>
<dbReference type="SUPFAM" id="SSF103473">
    <property type="entry name" value="MFS general substrate transporter"/>
    <property type="match status" value="1"/>
</dbReference>
<evidence type="ECO:0000259" key="8">
    <source>
        <dbReference type="PROSITE" id="PS50850"/>
    </source>
</evidence>
<evidence type="ECO:0000313" key="10">
    <source>
        <dbReference type="Proteomes" id="UP001221217"/>
    </source>
</evidence>
<feature type="transmembrane region" description="Helical" evidence="7">
    <location>
        <begin position="261"/>
        <end position="282"/>
    </location>
</feature>
<feature type="transmembrane region" description="Helical" evidence="7">
    <location>
        <begin position="218"/>
        <end position="241"/>
    </location>
</feature>
<comment type="caution">
    <text evidence="9">The sequence shown here is derived from an EMBL/GenBank/DDBJ whole genome shotgun (WGS) entry which is preliminary data.</text>
</comment>
<proteinExistence type="predicted"/>
<keyword evidence="6 7" id="KW-0472">Membrane</keyword>